<dbReference type="VEuPathDB" id="FungiDB:MELLADRAFT_105483"/>
<proteinExistence type="predicted"/>
<feature type="compositionally biased region" description="Acidic residues" evidence="1">
    <location>
        <begin position="97"/>
        <end position="109"/>
    </location>
</feature>
<dbReference type="RefSeq" id="XP_007408769.1">
    <property type="nucleotide sequence ID" value="XM_007408707.1"/>
</dbReference>
<organism evidence="3">
    <name type="scientific">Melampsora larici-populina (strain 98AG31 / pathotype 3-4-7)</name>
    <name type="common">Poplar leaf rust fungus</name>
    <dbReference type="NCBI Taxonomy" id="747676"/>
    <lineage>
        <taxon>Eukaryota</taxon>
        <taxon>Fungi</taxon>
        <taxon>Dikarya</taxon>
        <taxon>Basidiomycota</taxon>
        <taxon>Pucciniomycotina</taxon>
        <taxon>Pucciniomycetes</taxon>
        <taxon>Pucciniales</taxon>
        <taxon>Melampsoraceae</taxon>
        <taxon>Melampsora</taxon>
    </lineage>
</organism>
<feature type="region of interest" description="Disordered" evidence="1">
    <location>
        <begin position="289"/>
        <end position="315"/>
    </location>
</feature>
<feature type="compositionally biased region" description="Acidic residues" evidence="1">
    <location>
        <begin position="74"/>
        <end position="86"/>
    </location>
</feature>
<dbReference type="Pfam" id="PF03690">
    <property type="entry name" value="MYG1_exonuc"/>
    <property type="match status" value="1"/>
</dbReference>
<dbReference type="EMBL" id="GL883102">
    <property type="protein sequence ID" value="EGG08004.1"/>
    <property type="molecule type" value="Genomic_DNA"/>
</dbReference>
<keyword evidence="3" id="KW-1185">Reference proteome</keyword>
<name>F4RIA0_MELLP</name>
<dbReference type="InterPro" id="IPR003226">
    <property type="entry name" value="MYG1_exonuclease"/>
</dbReference>
<dbReference type="HOGENOM" id="CLU_560287_0_0_1"/>
<evidence type="ECO:0000313" key="3">
    <source>
        <dbReference type="Proteomes" id="UP000001072"/>
    </source>
</evidence>
<gene>
    <name evidence="2" type="ORF">MELLADRAFT_105483</name>
</gene>
<feature type="region of interest" description="Disordered" evidence="1">
    <location>
        <begin position="1"/>
        <end position="130"/>
    </location>
</feature>
<feature type="compositionally biased region" description="Basic and acidic residues" evidence="1">
    <location>
        <begin position="251"/>
        <end position="270"/>
    </location>
</feature>
<evidence type="ECO:0000313" key="2">
    <source>
        <dbReference type="EMBL" id="EGG08004.1"/>
    </source>
</evidence>
<feature type="region of interest" description="Disordered" evidence="1">
    <location>
        <begin position="190"/>
        <end position="209"/>
    </location>
</feature>
<dbReference type="InParanoid" id="F4RIA0"/>
<dbReference type="GeneID" id="18922620"/>
<evidence type="ECO:0000256" key="1">
    <source>
        <dbReference type="SAM" id="MobiDB-lite"/>
    </source>
</evidence>
<feature type="region of interest" description="Disordered" evidence="1">
    <location>
        <begin position="346"/>
        <end position="365"/>
    </location>
</feature>
<feature type="region of interest" description="Disordered" evidence="1">
    <location>
        <begin position="250"/>
        <end position="277"/>
    </location>
</feature>
<dbReference type="KEGG" id="mlr:MELLADRAFT_105483"/>
<reference evidence="3" key="1">
    <citation type="journal article" date="2011" name="Proc. Natl. Acad. Sci. U.S.A.">
        <title>Obligate biotrophy features unraveled by the genomic analysis of rust fungi.</title>
        <authorList>
            <person name="Duplessis S."/>
            <person name="Cuomo C.A."/>
            <person name="Lin Y.-C."/>
            <person name="Aerts A."/>
            <person name="Tisserant E."/>
            <person name="Veneault-Fourrey C."/>
            <person name="Joly D.L."/>
            <person name="Hacquard S."/>
            <person name="Amselem J."/>
            <person name="Cantarel B.L."/>
            <person name="Chiu R."/>
            <person name="Coutinho P.M."/>
            <person name="Feau N."/>
            <person name="Field M."/>
            <person name="Frey P."/>
            <person name="Gelhaye E."/>
            <person name="Goldberg J."/>
            <person name="Grabherr M.G."/>
            <person name="Kodira C.D."/>
            <person name="Kohler A."/>
            <person name="Kuees U."/>
            <person name="Lindquist E.A."/>
            <person name="Lucas S.M."/>
            <person name="Mago R."/>
            <person name="Mauceli E."/>
            <person name="Morin E."/>
            <person name="Murat C."/>
            <person name="Pangilinan J.L."/>
            <person name="Park R."/>
            <person name="Pearson M."/>
            <person name="Quesneville H."/>
            <person name="Rouhier N."/>
            <person name="Sakthikumar S."/>
            <person name="Salamov A.A."/>
            <person name="Schmutz J."/>
            <person name="Selles B."/>
            <person name="Shapiro H."/>
            <person name="Tanguay P."/>
            <person name="Tuskan G.A."/>
            <person name="Henrissat B."/>
            <person name="Van de Peer Y."/>
            <person name="Rouze P."/>
            <person name="Ellis J.G."/>
            <person name="Dodds P.N."/>
            <person name="Schein J.E."/>
            <person name="Zhong S."/>
            <person name="Hamelin R.C."/>
            <person name="Grigoriev I.V."/>
            <person name="Szabo L.J."/>
            <person name="Martin F."/>
        </authorList>
    </citation>
    <scope>NUCLEOTIDE SEQUENCE [LARGE SCALE GENOMIC DNA]</scope>
    <source>
        <strain evidence="3">98AG31 / pathotype 3-4-7</strain>
    </source>
</reference>
<dbReference type="Proteomes" id="UP000001072">
    <property type="component" value="Unassembled WGS sequence"/>
</dbReference>
<feature type="compositionally biased region" description="Acidic residues" evidence="1">
    <location>
        <begin position="50"/>
        <end position="62"/>
    </location>
</feature>
<feature type="compositionally biased region" description="Basic and acidic residues" evidence="1">
    <location>
        <begin position="26"/>
        <end position="49"/>
    </location>
</feature>
<protein>
    <submittedName>
        <fullName evidence="2">Uncharacterized protein</fullName>
    </submittedName>
</protein>
<accession>F4RIA0</accession>
<dbReference type="AlphaFoldDB" id="F4RIA0"/>
<sequence length="487" mass="54043">MSSELDNRPTPPKTFFDPTSGSTSDDYARSSNEDNSSDDERAVPKKSESSGEEEEDEEEEESNQQQKSKKSDSSGEEEEDEEEEEGNQQQKSKESDSSGEEEEDGNELLETDKSHPQQNQEDFDTNLDGIPMDISNETEVIDQVNESLLPVEKMIKHSEGGVEYYPYPSTEPSGPSTGCVTSTMAVDDQTTQSTGVSPSANLTIPPSSHTISADTTQVLNNVNNITEANNNPDHSISHAQLLKSVNSLELDNEKSPTPEIQQSDHSHPSENQKTGQDSISQTVLLNSDNSTEVENPVSQSTEPQNTPAKETSQSLRNNVAESIYKSPPNSINESISHPLQIIPEESNSQAQPFKSGDTKEVDNPASQTNKIQTALLVNTMEVLHTDHVDSIQFADVTRSPVSQEHNLMPRPRESMQRIYQTHLNTFKWHDHHQLGFDETYPTSHFTKLSSTGLIYNIDRESLSMKLLIRVVNLLKLKFERSIGAVQA</sequence>